<dbReference type="EMBL" id="QLMJ01000003">
    <property type="protein sequence ID" value="RAK40622.1"/>
    <property type="molecule type" value="Genomic_DNA"/>
</dbReference>
<comment type="subcellular location">
    <subcellularLocation>
        <location evidence="1">Secreted</location>
    </subcellularLocation>
</comment>
<protein>
    <submittedName>
        <fullName evidence="5">Hemolysin type calcium-binding protein</fullName>
    </submittedName>
</protein>
<evidence type="ECO:0000256" key="2">
    <source>
        <dbReference type="ARBA" id="ARBA00022525"/>
    </source>
</evidence>
<evidence type="ECO:0000256" key="4">
    <source>
        <dbReference type="SAM" id="SignalP"/>
    </source>
</evidence>
<dbReference type="Proteomes" id="UP000249341">
    <property type="component" value="Unassembled WGS sequence"/>
</dbReference>
<dbReference type="AlphaFoldDB" id="A0A327ZHJ1"/>
<dbReference type="PANTHER" id="PTHR38340">
    <property type="entry name" value="S-LAYER PROTEIN"/>
    <property type="match status" value="1"/>
</dbReference>
<feature type="region of interest" description="Disordered" evidence="3">
    <location>
        <begin position="160"/>
        <end position="237"/>
    </location>
</feature>
<sequence>MTRSVWPARVGLALLSTVSAGILAAPAQAAGAGATSVSGTKVQYKAAAGKQNKVVITRSGNTIVIDDKVAIKAGKGCKAVKGDKTKVRCTPPKAPTRVLVYTYDRVDSIVNNTDVRMTADGGTAGDTITGGARGDRIKGGSGADRISGLGGNDYVDGNTGNDVISTGDGDDTLHGAAGNDTLRGGNGNDDLWGDEGNDKLYGGDGRDDLMGYEGRDHLDGEAGPDRLSGEESGDGASDVVEPDVMLGGSGVDVVSYGGYLKAVRVDLDGLADDGVPGEKDLVGADVEGIWGSIRNDVLTGNAAANYILGGVGDDVIRGGAGNDELDGHSGRDKVYGESGDDILYGEDDPVAADRLDGGSNGAAGDTCDARKSDTAVRCER</sequence>
<keyword evidence="4" id="KW-0732">Signal</keyword>
<feature type="signal peptide" evidence="4">
    <location>
        <begin position="1"/>
        <end position="29"/>
    </location>
</feature>
<reference evidence="5 6" key="1">
    <citation type="submission" date="2018-06" db="EMBL/GenBank/DDBJ databases">
        <title>Genomic Encyclopedia of Type Strains, Phase III (KMG-III): the genomes of soil and plant-associated and newly described type strains.</title>
        <authorList>
            <person name="Whitman W."/>
        </authorList>
    </citation>
    <scope>NUCLEOTIDE SEQUENCE [LARGE SCALE GENOMIC DNA]</scope>
    <source>
        <strain evidence="5 6">CGMCC 4.7090</strain>
    </source>
</reference>
<dbReference type="InterPro" id="IPR011049">
    <property type="entry name" value="Serralysin-like_metalloprot_C"/>
</dbReference>
<evidence type="ECO:0000256" key="3">
    <source>
        <dbReference type="SAM" id="MobiDB-lite"/>
    </source>
</evidence>
<feature type="chain" id="PRO_5016339220" evidence="4">
    <location>
        <begin position="30"/>
        <end position="380"/>
    </location>
</feature>
<keyword evidence="6" id="KW-1185">Reference proteome</keyword>
<organism evidence="5 6">
    <name type="scientific">Actinoplanes lutulentus</name>
    <dbReference type="NCBI Taxonomy" id="1287878"/>
    <lineage>
        <taxon>Bacteria</taxon>
        <taxon>Bacillati</taxon>
        <taxon>Actinomycetota</taxon>
        <taxon>Actinomycetes</taxon>
        <taxon>Micromonosporales</taxon>
        <taxon>Micromonosporaceae</taxon>
        <taxon>Actinoplanes</taxon>
    </lineage>
</organism>
<dbReference type="Gene3D" id="2.150.10.10">
    <property type="entry name" value="Serralysin-like metalloprotease, C-terminal"/>
    <property type="match status" value="3"/>
</dbReference>
<gene>
    <name evidence="5" type="ORF">B0I29_103662</name>
</gene>
<dbReference type="PRINTS" id="PR00313">
    <property type="entry name" value="CABNDNGRPT"/>
</dbReference>
<evidence type="ECO:0000313" key="5">
    <source>
        <dbReference type="EMBL" id="RAK40622.1"/>
    </source>
</evidence>
<evidence type="ECO:0000256" key="1">
    <source>
        <dbReference type="ARBA" id="ARBA00004613"/>
    </source>
</evidence>
<name>A0A327ZHJ1_9ACTN</name>
<dbReference type="Pfam" id="PF00353">
    <property type="entry name" value="HemolysinCabind"/>
    <property type="match status" value="4"/>
</dbReference>
<dbReference type="RefSeq" id="WP_111648616.1">
    <property type="nucleotide sequence ID" value="NZ_JACHWI010000004.1"/>
</dbReference>
<dbReference type="OrthoDB" id="3281695at2"/>
<feature type="compositionally biased region" description="Basic and acidic residues" evidence="3">
    <location>
        <begin position="204"/>
        <end position="229"/>
    </location>
</feature>
<keyword evidence="2" id="KW-0964">Secreted</keyword>
<dbReference type="InterPro" id="IPR050557">
    <property type="entry name" value="RTX_toxin/Mannuronan_C5-epim"/>
</dbReference>
<feature type="region of interest" description="Disordered" evidence="3">
    <location>
        <begin position="346"/>
        <end position="380"/>
    </location>
</feature>
<proteinExistence type="predicted"/>
<evidence type="ECO:0000313" key="6">
    <source>
        <dbReference type="Proteomes" id="UP000249341"/>
    </source>
</evidence>
<accession>A0A327ZHJ1</accession>
<dbReference type="GO" id="GO:0005509">
    <property type="term" value="F:calcium ion binding"/>
    <property type="evidence" value="ECO:0007669"/>
    <property type="project" value="InterPro"/>
</dbReference>
<dbReference type="GO" id="GO:0005576">
    <property type="term" value="C:extracellular region"/>
    <property type="evidence" value="ECO:0007669"/>
    <property type="project" value="UniProtKB-SubCell"/>
</dbReference>
<comment type="caution">
    <text evidence="5">The sequence shown here is derived from an EMBL/GenBank/DDBJ whole genome shotgun (WGS) entry which is preliminary data.</text>
</comment>
<dbReference type="InterPro" id="IPR018511">
    <property type="entry name" value="Hemolysin-typ_Ca-bd_CS"/>
</dbReference>
<dbReference type="SUPFAM" id="SSF51120">
    <property type="entry name" value="beta-Roll"/>
    <property type="match status" value="3"/>
</dbReference>
<dbReference type="PANTHER" id="PTHR38340:SF1">
    <property type="entry name" value="S-LAYER PROTEIN"/>
    <property type="match status" value="1"/>
</dbReference>
<feature type="compositionally biased region" description="Basic and acidic residues" evidence="3">
    <location>
        <begin position="367"/>
        <end position="380"/>
    </location>
</feature>
<dbReference type="InterPro" id="IPR001343">
    <property type="entry name" value="Hemolysn_Ca-bd"/>
</dbReference>
<dbReference type="PROSITE" id="PS00330">
    <property type="entry name" value="HEMOLYSIN_CALCIUM"/>
    <property type="match status" value="1"/>
</dbReference>